<dbReference type="EMBL" id="VSRR010006966">
    <property type="protein sequence ID" value="MPC45947.1"/>
    <property type="molecule type" value="Genomic_DNA"/>
</dbReference>
<organism evidence="1 2">
    <name type="scientific">Portunus trituberculatus</name>
    <name type="common">Swimming crab</name>
    <name type="synonym">Neptunus trituberculatus</name>
    <dbReference type="NCBI Taxonomy" id="210409"/>
    <lineage>
        <taxon>Eukaryota</taxon>
        <taxon>Metazoa</taxon>
        <taxon>Ecdysozoa</taxon>
        <taxon>Arthropoda</taxon>
        <taxon>Crustacea</taxon>
        <taxon>Multicrustacea</taxon>
        <taxon>Malacostraca</taxon>
        <taxon>Eumalacostraca</taxon>
        <taxon>Eucarida</taxon>
        <taxon>Decapoda</taxon>
        <taxon>Pleocyemata</taxon>
        <taxon>Brachyura</taxon>
        <taxon>Eubrachyura</taxon>
        <taxon>Portunoidea</taxon>
        <taxon>Portunidae</taxon>
        <taxon>Portuninae</taxon>
        <taxon>Portunus</taxon>
    </lineage>
</organism>
<name>A0A5B7FKC4_PORTR</name>
<evidence type="ECO:0000313" key="1">
    <source>
        <dbReference type="EMBL" id="MPC45947.1"/>
    </source>
</evidence>
<reference evidence="1 2" key="1">
    <citation type="submission" date="2019-05" db="EMBL/GenBank/DDBJ databases">
        <title>Another draft genome of Portunus trituberculatus and its Hox gene families provides insights of decapod evolution.</title>
        <authorList>
            <person name="Jeong J.-H."/>
            <person name="Song I."/>
            <person name="Kim S."/>
            <person name="Choi T."/>
            <person name="Kim D."/>
            <person name="Ryu S."/>
            <person name="Kim W."/>
        </authorList>
    </citation>
    <scope>NUCLEOTIDE SEQUENCE [LARGE SCALE GENOMIC DNA]</scope>
    <source>
        <tissue evidence="1">Muscle</tissue>
    </source>
</reference>
<dbReference type="AlphaFoldDB" id="A0A5B7FKC4"/>
<dbReference type="Proteomes" id="UP000324222">
    <property type="component" value="Unassembled WGS sequence"/>
</dbReference>
<comment type="caution">
    <text evidence="1">The sequence shown here is derived from an EMBL/GenBank/DDBJ whole genome shotgun (WGS) entry which is preliminary data.</text>
</comment>
<sequence>MACPAECLHRPISTYHLSSDSCVVPVEASLGAHPFVRYVVQWTQRHAGVILKGQKMRGIRDWRDPDDIERAGLPVPPSTLSPIISPQVIAIVCDAYNCGASVKGVVVVLRVPHGVLAA</sequence>
<proteinExistence type="predicted"/>
<evidence type="ECO:0000313" key="2">
    <source>
        <dbReference type="Proteomes" id="UP000324222"/>
    </source>
</evidence>
<accession>A0A5B7FKC4</accession>
<gene>
    <name evidence="1" type="ORF">E2C01_039653</name>
</gene>
<protein>
    <submittedName>
        <fullName evidence="1">Uncharacterized protein</fullName>
    </submittedName>
</protein>
<keyword evidence="2" id="KW-1185">Reference proteome</keyword>